<keyword evidence="2" id="KW-0472">Membrane</keyword>
<feature type="transmembrane region" description="Helical" evidence="2">
    <location>
        <begin position="201"/>
        <end position="219"/>
    </location>
</feature>
<feature type="transmembrane region" description="Helical" evidence="2">
    <location>
        <begin position="20"/>
        <end position="47"/>
    </location>
</feature>
<organism evidence="4 5">
    <name type="scientific">Streptococcus ratti</name>
    <dbReference type="NCBI Taxonomy" id="1341"/>
    <lineage>
        <taxon>Bacteria</taxon>
        <taxon>Bacillati</taxon>
        <taxon>Bacillota</taxon>
        <taxon>Bacilli</taxon>
        <taxon>Lactobacillales</taxon>
        <taxon>Streptococcaceae</taxon>
        <taxon>Streptococcus</taxon>
    </lineage>
</organism>
<dbReference type="Pfam" id="PF02517">
    <property type="entry name" value="Rce1-like"/>
    <property type="match status" value="1"/>
</dbReference>
<sequence length="310" mass="34003">MKNKKMLQIPINRYEKLPSWLQVILFCFMLLVFEILGSLLGAVILGVLSAPVALLDPAFAKNWLSSLYFQLSLFAFVTILVLVWVKFFEKRSISSLGFIKEKWLIEIGKGWLAGTVLFSLSFVLSYFLGGLTFERVDLSPATLAYVFSLIPFWFVQSGTEELLTRGWLLPNVYKRTNLAIAVAVSSSLFGLLHLANNNVTILSIVSIILSGFLMALYMLKTDNIWGVAGLHAAWNFTQGNIFGVAVSGQSAGASILRFSVNSDAAEWISGGSFGTEGSLLACVVLLCGIAFLAVSLKNEKLNCCKNGEQE</sequence>
<dbReference type="GO" id="GO:0008237">
    <property type="term" value="F:metallopeptidase activity"/>
    <property type="evidence" value="ECO:0007669"/>
    <property type="project" value="UniProtKB-KW"/>
</dbReference>
<name>A0A7X9LEJ7_STRRT</name>
<dbReference type="GO" id="GO:0004175">
    <property type="term" value="F:endopeptidase activity"/>
    <property type="evidence" value="ECO:0007669"/>
    <property type="project" value="UniProtKB-ARBA"/>
</dbReference>
<dbReference type="RefSeq" id="WP_193523883.1">
    <property type="nucleotide sequence ID" value="NZ_JABASA010000020.1"/>
</dbReference>
<keyword evidence="2" id="KW-1133">Transmembrane helix</keyword>
<proteinExistence type="inferred from homology"/>
<evidence type="ECO:0000256" key="1">
    <source>
        <dbReference type="ARBA" id="ARBA00009067"/>
    </source>
</evidence>
<dbReference type="InterPro" id="IPR003675">
    <property type="entry name" value="Rce1/LyrA-like_dom"/>
</dbReference>
<feature type="transmembrane region" description="Helical" evidence="2">
    <location>
        <begin position="110"/>
        <end position="132"/>
    </location>
</feature>
<protein>
    <submittedName>
        <fullName evidence="4">CPBP family intramembrane metalloprotease</fullName>
    </submittedName>
</protein>
<feature type="transmembrane region" description="Helical" evidence="2">
    <location>
        <begin position="278"/>
        <end position="296"/>
    </location>
</feature>
<evidence type="ECO:0000313" key="4">
    <source>
        <dbReference type="EMBL" id="NMD49728.1"/>
    </source>
</evidence>
<keyword evidence="4" id="KW-0482">Metalloprotease</keyword>
<dbReference type="PANTHER" id="PTHR39430">
    <property type="entry name" value="MEMBRANE-ASSOCIATED PROTEASE-RELATED"/>
    <property type="match status" value="1"/>
</dbReference>
<dbReference type="GO" id="GO:0080120">
    <property type="term" value="P:CAAX-box protein maturation"/>
    <property type="evidence" value="ECO:0007669"/>
    <property type="project" value="UniProtKB-ARBA"/>
</dbReference>
<accession>A0A7X9LEJ7</accession>
<dbReference type="EMBL" id="JABASA010000020">
    <property type="protein sequence ID" value="NMD49728.1"/>
    <property type="molecule type" value="Genomic_DNA"/>
</dbReference>
<dbReference type="AlphaFoldDB" id="A0A7X9LEJ7"/>
<feature type="domain" description="CAAX prenyl protease 2/Lysostaphin resistance protein A-like" evidence="3">
    <location>
        <begin position="145"/>
        <end position="236"/>
    </location>
</feature>
<evidence type="ECO:0000256" key="2">
    <source>
        <dbReference type="SAM" id="Phobius"/>
    </source>
</evidence>
<keyword evidence="2" id="KW-0812">Transmembrane</keyword>
<reference evidence="4 5" key="1">
    <citation type="submission" date="2020-04" db="EMBL/GenBank/DDBJ databases">
        <title>MicrobeNet Type strains.</title>
        <authorList>
            <person name="Nicholson A.C."/>
        </authorList>
    </citation>
    <scope>NUCLEOTIDE SEQUENCE [LARGE SCALE GENOMIC DNA]</scope>
    <source>
        <strain evidence="4 5">DSM 22768</strain>
    </source>
</reference>
<comment type="similarity">
    <text evidence="1">Belongs to the UPF0177 family.</text>
</comment>
<feature type="transmembrane region" description="Helical" evidence="2">
    <location>
        <begin position="67"/>
        <end position="89"/>
    </location>
</feature>
<evidence type="ECO:0000259" key="3">
    <source>
        <dbReference type="Pfam" id="PF02517"/>
    </source>
</evidence>
<keyword evidence="4" id="KW-0378">Hydrolase</keyword>
<dbReference type="Proteomes" id="UP000532121">
    <property type="component" value="Unassembled WGS sequence"/>
</dbReference>
<feature type="transmembrane region" description="Helical" evidence="2">
    <location>
        <begin position="138"/>
        <end position="155"/>
    </location>
</feature>
<evidence type="ECO:0000313" key="5">
    <source>
        <dbReference type="Proteomes" id="UP000532121"/>
    </source>
</evidence>
<gene>
    <name evidence="4" type="ORF">HHO37_08660</name>
</gene>
<keyword evidence="4" id="KW-0645">Protease</keyword>
<comment type="caution">
    <text evidence="4">The sequence shown here is derived from an EMBL/GenBank/DDBJ whole genome shotgun (WGS) entry which is preliminary data.</text>
</comment>
<dbReference type="PANTHER" id="PTHR39430:SF1">
    <property type="entry name" value="PROTEASE"/>
    <property type="match status" value="1"/>
</dbReference>
<feature type="transmembrane region" description="Helical" evidence="2">
    <location>
        <begin position="176"/>
        <end position="195"/>
    </location>
</feature>